<keyword evidence="2" id="KW-1185">Reference proteome</keyword>
<feature type="region of interest" description="Disordered" evidence="1">
    <location>
        <begin position="275"/>
        <end position="297"/>
    </location>
</feature>
<reference evidence="3" key="1">
    <citation type="submission" date="2025-08" db="UniProtKB">
        <authorList>
            <consortium name="RefSeq"/>
        </authorList>
    </citation>
    <scope>IDENTIFICATION</scope>
    <source>
        <tissue evidence="3">Whole sample</tissue>
    </source>
</reference>
<protein>
    <submittedName>
        <fullName evidence="3">Uncharacterized protein LOC111124677</fullName>
    </submittedName>
</protein>
<feature type="compositionally biased region" description="Polar residues" evidence="1">
    <location>
        <begin position="283"/>
        <end position="297"/>
    </location>
</feature>
<gene>
    <name evidence="3" type="primary">LOC111124677</name>
</gene>
<dbReference type="OrthoDB" id="6107291at2759"/>
<dbReference type="GeneID" id="111124677"/>
<proteinExistence type="predicted"/>
<sequence length="1112" mass="126859">MTVLVVKVTDKSGTILLNNTAINFSDGKLHELFEKCVFTKKLNLSIDSVIEVRMRESISAPFVTAENTEMDVTEILQTLGCKCMEYIIDRNVLSPSYNQVDLAASCSIANPTTGMSNTVNAFSVLMHKSLSLPQKPKLNHEKKLTGPQRLQSDLIDWMSSKGYGWTQDSLDTGEFVVKTLRNTLWYIDHAHHKFKEQACPVPKVFCKFSGYNDFKKIHHKTPVITSEKLNEFSLDLTKALSFPSMSLTRHKQLSADLELLLDCICKYKKRLDKDNQRHKESYQRGSSPKRSLESNTSLEYMAPGSELNEKYTRLQDDLNSLKNYQYMDLDSYTPDDRLKRRQYLKNLTLQVPVMLYRMAYGGSVGTLNFIWKVPEQDTQERTTQNALNVNKINADLPKFSTRSMRRDFICRYAKHANISKSLLRRMYFELTGCENTSDSYEQGCIDERISILLNSDDPDLLLDYRSLNGKDIDTKFGVFFEETGKFFDEQLLQVNERRHGEELYLPMAISVEDLRDRISARVPEGTPIPSSETLRLQFQPSSSFQKSALKYSGRFNVKFRVQTRLARVSHIDARYAATAFKYLKSFCVANREITNFICLDDKAIVPVGEPGIPISTGVRGHNKVLTPAEGPRLVSTDHDFHVNGIVPSVTFVSKIPRHFNDSFFKGKIFVTTKDKIFQPSSPYRHATEVTRILRDHYSENGVDLENPILCIMTDGGPDHRVTFETVKLSLVQLFIGLNLDMLVALRTAPNHSWMNPAERCMSILNLALQHVALARKEMDERFEIAIKHKTTLGAIRNLANVKQGFKDAYMESIDDTIELVNSRFERMKLKDEPLKVYTGVSDEDIKAGLEVVNQVVHCNANTEMSTADLRKVKELQTFLKVHGKSSHYMFQLKKCTTCDYCTVLQPPRVPDFEDLSFLPDPVPGEDGQYLDFFEVYGQETNDDHRPSATPANPQSEADHQNREMFRSQKVRDVVLCGECSKPRCIYSNKKLTTEQEELLRRIKEEGYFTCGASLVPADHNGLEMVVKEAITCLSEVETNYFTASLRHYLPPICIHCGSAEDLLDDSDPYMHTLYEQFSVVRPICSNCRNSGKDTKTWGKKFVSKKARHSTTT</sequence>
<evidence type="ECO:0000313" key="2">
    <source>
        <dbReference type="Proteomes" id="UP000694844"/>
    </source>
</evidence>
<evidence type="ECO:0000256" key="1">
    <source>
        <dbReference type="SAM" id="MobiDB-lite"/>
    </source>
</evidence>
<dbReference type="AlphaFoldDB" id="A0A8B8D5R7"/>
<feature type="region of interest" description="Disordered" evidence="1">
    <location>
        <begin position="941"/>
        <end position="960"/>
    </location>
</feature>
<accession>A0A8B8D5R7</accession>
<name>A0A8B8D5R7_CRAVI</name>
<organism evidence="2 3">
    <name type="scientific">Crassostrea virginica</name>
    <name type="common">Eastern oyster</name>
    <dbReference type="NCBI Taxonomy" id="6565"/>
    <lineage>
        <taxon>Eukaryota</taxon>
        <taxon>Metazoa</taxon>
        <taxon>Spiralia</taxon>
        <taxon>Lophotrochozoa</taxon>
        <taxon>Mollusca</taxon>
        <taxon>Bivalvia</taxon>
        <taxon>Autobranchia</taxon>
        <taxon>Pteriomorphia</taxon>
        <taxon>Ostreida</taxon>
        <taxon>Ostreoidea</taxon>
        <taxon>Ostreidae</taxon>
        <taxon>Crassostrea</taxon>
    </lineage>
</organism>
<dbReference type="KEGG" id="cvn:111124677"/>
<dbReference type="RefSeq" id="XP_022323482.1">
    <property type="nucleotide sequence ID" value="XM_022467774.1"/>
</dbReference>
<evidence type="ECO:0000313" key="3">
    <source>
        <dbReference type="RefSeq" id="XP_022323482.1"/>
    </source>
</evidence>
<dbReference type="Proteomes" id="UP000694844">
    <property type="component" value="Chromosome 3"/>
</dbReference>